<feature type="region of interest" description="Disordered" evidence="1">
    <location>
        <begin position="1"/>
        <end position="29"/>
    </location>
</feature>
<accession>A0A9W7SHZ9</accession>
<reference evidence="2 3" key="1">
    <citation type="journal article" date="2018" name="IMA Fungus">
        <title>IMA Genome-F 10: Nine draft genome sequences of Claviceps purpurea s.lat., including C. arundinis, C. humidiphila, and C. cf. spartinae, pseudomolecules for the pitch canker pathogen Fusarium circinatum, draft genome of Davidsoniella eucalypti, Grosmannia galeiformis, Quambalaria eucalypti, and Teratosphaeria destructans.</title>
        <authorList>
            <person name="Wingfield B.D."/>
            <person name="Liu M."/>
            <person name="Nguyen H.D."/>
            <person name="Lane F.A."/>
            <person name="Morgan S.W."/>
            <person name="De Vos L."/>
            <person name="Wilken P.M."/>
            <person name="Duong T.A."/>
            <person name="Aylward J."/>
            <person name="Coetzee M.P."/>
            <person name="Dadej K."/>
            <person name="De Beer Z.W."/>
            <person name="Findlay W."/>
            <person name="Havenga M."/>
            <person name="Kolarik M."/>
            <person name="Menzies J.G."/>
            <person name="Naidoo K."/>
            <person name="Pochopski O."/>
            <person name="Shoukouhi P."/>
            <person name="Santana Q.C."/>
            <person name="Seifert K.A."/>
            <person name="Soal N."/>
            <person name="Steenkamp E.T."/>
            <person name="Tatham C.T."/>
            <person name="van der Nest M.A."/>
            <person name="Wingfield M.J."/>
        </authorList>
    </citation>
    <scope>NUCLEOTIDE SEQUENCE [LARGE SCALE GENOMIC DNA]</scope>
    <source>
        <strain evidence="2">CMW44962</strain>
    </source>
</reference>
<dbReference type="AlphaFoldDB" id="A0A9W7SHZ9"/>
<gene>
    <name evidence="2" type="ORF">Tdes44962_MAKER06164</name>
</gene>
<dbReference type="Proteomes" id="UP001138500">
    <property type="component" value="Unassembled WGS sequence"/>
</dbReference>
<reference evidence="2 3" key="2">
    <citation type="journal article" date="2021" name="Curr. Genet.">
        <title>Genetic response to nitrogen starvation in the aggressive Eucalyptus foliar pathogen Teratosphaeria destructans.</title>
        <authorList>
            <person name="Havenga M."/>
            <person name="Wingfield B.D."/>
            <person name="Wingfield M.J."/>
            <person name="Dreyer L.L."/>
            <person name="Roets F."/>
            <person name="Aylward J."/>
        </authorList>
    </citation>
    <scope>NUCLEOTIDE SEQUENCE [LARGE SCALE GENOMIC DNA]</scope>
    <source>
        <strain evidence="2">CMW44962</strain>
    </source>
</reference>
<protein>
    <submittedName>
        <fullName evidence="2">Uncharacterized protein</fullName>
    </submittedName>
</protein>
<evidence type="ECO:0000313" key="2">
    <source>
        <dbReference type="EMBL" id="KAH9809304.1"/>
    </source>
</evidence>
<sequence>MTVSELFSGHGRSRDQRQSQGTSTMSGQGLASAFDKPSLTINTKSSQPGGLAVTLYCSRRLSKPTAVLPLLIPPQMDSSSLVSALTSDSSPSLIAQALCLTLWALDSATTSPSCSETLTAPATNLTPYATCRITVVPRAALKLLTRAPTRHSLTCRYR</sequence>
<comment type="caution">
    <text evidence="2">The sequence shown here is derived from an EMBL/GenBank/DDBJ whole genome shotgun (WGS) entry which is preliminary data.</text>
</comment>
<evidence type="ECO:0000313" key="3">
    <source>
        <dbReference type="Proteomes" id="UP001138500"/>
    </source>
</evidence>
<dbReference type="EMBL" id="RIBY02002567">
    <property type="protein sequence ID" value="KAH9809304.1"/>
    <property type="molecule type" value="Genomic_DNA"/>
</dbReference>
<name>A0A9W7SHZ9_9PEZI</name>
<proteinExistence type="predicted"/>
<feature type="compositionally biased region" description="Polar residues" evidence="1">
    <location>
        <begin position="18"/>
        <end position="29"/>
    </location>
</feature>
<organism evidence="2 3">
    <name type="scientific">Teratosphaeria destructans</name>
    <dbReference type="NCBI Taxonomy" id="418781"/>
    <lineage>
        <taxon>Eukaryota</taxon>
        <taxon>Fungi</taxon>
        <taxon>Dikarya</taxon>
        <taxon>Ascomycota</taxon>
        <taxon>Pezizomycotina</taxon>
        <taxon>Dothideomycetes</taxon>
        <taxon>Dothideomycetidae</taxon>
        <taxon>Mycosphaerellales</taxon>
        <taxon>Teratosphaeriaceae</taxon>
        <taxon>Teratosphaeria</taxon>
    </lineage>
</organism>
<keyword evidence="3" id="KW-1185">Reference proteome</keyword>
<evidence type="ECO:0000256" key="1">
    <source>
        <dbReference type="SAM" id="MobiDB-lite"/>
    </source>
</evidence>